<evidence type="ECO:0000256" key="2">
    <source>
        <dbReference type="PROSITE-ProRule" id="PRU00335"/>
    </source>
</evidence>
<organism evidence="4 5">
    <name type="scientific">Kineobactrum salinum</name>
    <dbReference type="NCBI Taxonomy" id="2708301"/>
    <lineage>
        <taxon>Bacteria</taxon>
        <taxon>Pseudomonadati</taxon>
        <taxon>Pseudomonadota</taxon>
        <taxon>Gammaproteobacteria</taxon>
        <taxon>Cellvibrionales</taxon>
        <taxon>Halieaceae</taxon>
        <taxon>Kineobactrum</taxon>
    </lineage>
</organism>
<dbReference type="PANTHER" id="PTHR43479:SF11">
    <property type="entry name" value="ACREF_ENVCD OPERON REPRESSOR-RELATED"/>
    <property type="match status" value="1"/>
</dbReference>
<evidence type="ECO:0000313" key="5">
    <source>
        <dbReference type="Proteomes" id="UP000477680"/>
    </source>
</evidence>
<dbReference type="RefSeq" id="WP_163495495.1">
    <property type="nucleotide sequence ID" value="NZ_CP048711.1"/>
</dbReference>
<dbReference type="PROSITE" id="PS50977">
    <property type="entry name" value="HTH_TETR_2"/>
    <property type="match status" value="1"/>
</dbReference>
<dbReference type="InterPro" id="IPR001647">
    <property type="entry name" value="HTH_TetR"/>
</dbReference>
<dbReference type="Proteomes" id="UP000477680">
    <property type="component" value="Chromosome"/>
</dbReference>
<sequence length="205" mass="23759">MTDTTQRREELLETAIALFAERGYVGTSIRDIAKAINRSVSNVYHYFENKEELWLAILEYSVKGLPEKLRQIAHGEGEPLERFQRLVRAHLEASTLHQRESKIFFIDEERLSPRGKEINRRIQKEILDIYVEQLRLLMSHKLVKTRNPKILAFNVLGTINWYLRWFDPSGGLAEDEIHQEIIEFILHGMCGRADSNNSGLPGEAS</sequence>
<name>A0A6C0U3Q3_9GAMM</name>
<keyword evidence="5" id="KW-1185">Reference proteome</keyword>
<accession>A0A6C0U3Q3</accession>
<feature type="DNA-binding region" description="H-T-H motif" evidence="2">
    <location>
        <begin position="28"/>
        <end position="47"/>
    </location>
</feature>
<dbReference type="Pfam" id="PF00440">
    <property type="entry name" value="TetR_N"/>
    <property type="match status" value="1"/>
</dbReference>
<dbReference type="EMBL" id="CP048711">
    <property type="protein sequence ID" value="QIB66059.1"/>
    <property type="molecule type" value="Genomic_DNA"/>
</dbReference>
<dbReference type="InterPro" id="IPR009057">
    <property type="entry name" value="Homeodomain-like_sf"/>
</dbReference>
<dbReference type="SUPFAM" id="SSF48498">
    <property type="entry name" value="Tetracyclin repressor-like, C-terminal domain"/>
    <property type="match status" value="1"/>
</dbReference>
<reference evidence="4 5" key="1">
    <citation type="submission" date="2020-02" db="EMBL/GenBank/DDBJ databases">
        <title>Genome sequencing for Kineobactrum sp. M2.</title>
        <authorList>
            <person name="Park S.-J."/>
        </authorList>
    </citation>
    <scope>NUCLEOTIDE SEQUENCE [LARGE SCALE GENOMIC DNA]</scope>
    <source>
        <strain evidence="4 5">M2</strain>
    </source>
</reference>
<protein>
    <submittedName>
        <fullName evidence="4">TetR/AcrR family transcriptional regulator</fullName>
    </submittedName>
</protein>
<dbReference type="AlphaFoldDB" id="A0A6C0U3Q3"/>
<dbReference type="InterPro" id="IPR041490">
    <property type="entry name" value="KstR2_TetR_C"/>
</dbReference>
<dbReference type="GO" id="GO:0003677">
    <property type="term" value="F:DNA binding"/>
    <property type="evidence" value="ECO:0007669"/>
    <property type="project" value="UniProtKB-UniRule"/>
</dbReference>
<keyword evidence="1 2" id="KW-0238">DNA-binding</keyword>
<evidence type="ECO:0000313" key="4">
    <source>
        <dbReference type="EMBL" id="QIB66059.1"/>
    </source>
</evidence>
<dbReference type="PANTHER" id="PTHR43479">
    <property type="entry name" value="ACREF/ENVCD OPERON REPRESSOR-RELATED"/>
    <property type="match status" value="1"/>
</dbReference>
<evidence type="ECO:0000259" key="3">
    <source>
        <dbReference type="PROSITE" id="PS50977"/>
    </source>
</evidence>
<evidence type="ECO:0000256" key="1">
    <source>
        <dbReference type="ARBA" id="ARBA00023125"/>
    </source>
</evidence>
<dbReference type="InterPro" id="IPR036271">
    <property type="entry name" value="Tet_transcr_reg_TetR-rel_C_sf"/>
</dbReference>
<dbReference type="Pfam" id="PF17932">
    <property type="entry name" value="TetR_C_24"/>
    <property type="match status" value="1"/>
</dbReference>
<dbReference type="InterPro" id="IPR050624">
    <property type="entry name" value="HTH-type_Tx_Regulator"/>
</dbReference>
<dbReference type="Gene3D" id="1.10.10.60">
    <property type="entry name" value="Homeodomain-like"/>
    <property type="match status" value="1"/>
</dbReference>
<dbReference type="PRINTS" id="PR00455">
    <property type="entry name" value="HTHTETR"/>
</dbReference>
<dbReference type="SUPFAM" id="SSF46689">
    <property type="entry name" value="Homeodomain-like"/>
    <property type="match status" value="1"/>
</dbReference>
<dbReference type="Gene3D" id="1.10.357.10">
    <property type="entry name" value="Tetracycline Repressor, domain 2"/>
    <property type="match status" value="1"/>
</dbReference>
<proteinExistence type="predicted"/>
<gene>
    <name evidence="4" type="ORF">G3T16_12185</name>
</gene>
<feature type="domain" description="HTH tetR-type" evidence="3">
    <location>
        <begin position="5"/>
        <end position="65"/>
    </location>
</feature>
<dbReference type="KEGG" id="kim:G3T16_12185"/>